<comment type="caution">
    <text evidence="3">The sequence shown here is derived from an EMBL/GenBank/DDBJ whole genome shotgun (WGS) entry which is preliminary data.</text>
</comment>
<evidence type="ECO:0000313" key="4">
    <source>
        <dbReference type="Proteomes" id="UP001230654"/>
    </source>
</evidence>
<evidence type="ECO:0000256" key="1">
    <source>
        <dbReference type="SAM" id="MobiDB-lite"/>
    </source>
</evidence>
<dbReference type="SUPFAM" id="SSF69118">
    <property type="entry name" value="AhpD-like"/>
    <property type="match status" value="1"/>
</dbReference>
<evidence type="ECO:0000259" key="2">
    <source>
        <dbReference type="Pfam" id="PF02627"/>
    </source>
</evidence>
<dbReference type="EMBL" id="JAUSWV010000001">
    <property type="protein sequence ID" value="MDQ0578154.1"/>
    <property type="molecule type" value="Genomic_DNA"/>
</dbReference>
<proteinExistence type="predicted"/>
<dbReference type="InterPro" id="IPR003779">
    <property type="entry name" value="CMD-like"/>
</dbReference>
<evidence type="ECO:0000313" key="3">
    <source>
        <dbReference type="EMBL" id="MDQ0578154.1"/>
    </source>
</evidence>
<gene>
    <name evidence="3" type="ORF">QF030_000332</name>
</gene>
<dbReference type="NCBIfam" id="TIGR00778">
    <property type="entry name" value="ahpD_dom"/>
    <property type="match status" value="1"/>
</dbReference>
<dbReference type="InterPro" id="IPR029032">
    <property type="entry name" value="AhpD-like"/>
</dbReference>
<feature type="region of interest" description="Disordered" evidence="1">
    <location>
        <begin position="67"/>
        <end position="90"/>
    </location>
</feature>
<sequence length="90" mass="9541">MCISQLNACACCLSIHVRDALEADKTQQRIVVLPAWRDTELFTDQERAALTLAESLVSFLTAADKTSTTARLPASSAPSSCPSSAGPRSS</sequence>
<feature type="domain" description="Carboxymuconolactone decarboxylase-like" evidence="2">
    <location>
        <begin position="3"/>
        <end position="54"/>
    </location>
</feature>
<dbReference type="Pfam" id="PF02627">
    <property type="entry name" value="CMD"/>
    <property type="match status" value="1"/>
</dbReference>
<organism evidence="3 4">
    <name type="scientific">Streptomyces rishiriensis</name>
    <dbReference type="NCBI Taxonomy" id="68264"/>
    <lineage>
        <taxon>Bacteria</taxon>
        <taxon>Bacillati</taxon>
        <taxon>Actinomycetota</taxon>
        <taxon>Actinomycetes</taxon>
        <taxon>Kitasatosporales</taxon>
        <taxon>Streptomycetaceae</taxon>
        <taxon>Streptomyces</taxon>
    </lineage>
</organism>
<dbReference type="Proteomes" id="UP001230654">
    <property type="component" value="Unassembled WGS sequence"/>
</dbReference>
<protein>
    <submittedName>
        <fullName evidence="3">AhpD family alkylhydroperoxidase</fullName>
    </submittedName>
</protein>
<keyword evidence="4" id="KW-1185">Reference proteome</keyword>
<accession>A0ABU0NGC3</accession>
<dbReference type="Gene3D" id="1.20.1290.10">
    <property type="entry name" value="AhpD-like"/>
    <property type="match status" value="1"/>
</dbReference>
<reference evidence="3 4" key="1">
    <citation type="submission" date="2023-07" db="EMBL/GenBank/DDBJ databases">
        <title>Comparative genomics of wheat-associated soil bacteria to identify genetic determinants of phenazine resistance.</title>
        <authorList>
            <person name="Mouncey N."/>
        </authorList>
    </citation>
    <scope>NUCLEOTIDE SEQUENCE [LARGE SCALE GENOMIC DNA]</scope>
    <source>
        <strain evidence="3 4">B2I6</strain>
    </source>
</reference>
<name>A0ABU0NGC3_STRRH</name>
<dbReference type="InterPro" id="IPR004675">
    <property type="entry name" value="AhpD_core"/>
</dbReference>